<accession>A0A1R3UZH4</accession>
<organism evidence="1 2">
    <name type="scientific">Mesorhizobium prunaredense</name>
    <dbReference type="NCBI Taxonomy" id="1631249"/>
    <lineage>
        <taxon>Bacteria</taxon>
        <taxon>Pseudomonadati</taxon>
        <taxon>Pseudomonadota</taxon>
        <taxon>Alphaproteobacteria</taxon>
        <taxon>Hyphomicrobiales</taxon>
        <taxon>Phyllobacteriaceae</taxon>
        <taxon>Mesorhizobium</taxon>
    </lineage>
</organism>
<reference evidence="2" key="1">
    <citation type="submission" date="2017-01" db="EMBL/GenBank/DDBJ databases">
        <authorList>
            <person name="Brunel B."/>
        </authorList>
    </citation>
    <scope>NUCLEOTIDE SEQUENCE [LARGE SCALE GENOMIC DNA]</scope>
</reference>
<dbReference type="Proteomes" id="UP000188388">
    <property type="component" value="Unassembled WGS sequence"/>
</dbReference>
<dbReference type="AlphaFoldDB" id="A0A1R3UZH4"/>
<sequence>MVIAFFRAAAAFEHLPFGGILATDRRVTEVVAFAVDFSPARGDSPFNLNRARS</sequence>
<dbReference type="STRING" id="1631249.BQ8794_10347"/>
<keyword evidence="2" id="KW-1185">Reference proteome</keyword>
<dbReference type="RefSeq" id="WP_167378585.1">
    <property type="nucleotide sequence ID" value="NZ_FTPD01000001.1"/>
</dbReference>
<evidence type="ECO:0000313" key="1">
    <source>
        <dbReference type="EMBL" id="SIT52977.1"/>
    </source>
</evidence>
<proteinExistence type="predicted"/>
<dbReference type="EMBL" id="FTPD01000001">
    <property type="protein sequence ID" value="SIT52977.1"/>
    <property type="molecule type" value="Genomic_DNA"/>
</dbReference>
<name>A0A1R3UZH4_9HYPH</name>
<gene>
    <name evidence="1" type="ORF">BQ8794_10347</name>
</gene>
<evidence type="ECO:0000313" key="2">
    <source>
        <dbReference type="Proteomes" id="UP000188388"/>
    </source>
</evidence>
<protein>
    <submittedName>
        <fullName evidence="1">Uncharacterized protein</fullName>
    </submittedName>
</protein>